<dbReference type="GO" id="GO:0005840">
    <property type="term" value="C:ribosome"/>
    <property type="evidence" value="ECO:0007669"/>
    <property type="project" value="UniProtKB-KW"/>
</dbReference>
<evidence type="ECO:0000256" key="7">
    <source>
        <dbReference type="SAM" id="MobiDB-lite"/>
    </source>
</evidence>
<dbReference type="AlphaFoldDB" id="G4QA50"/>
<protein>
    <recommendedName>
        <fullName evidence="6">Ribosomal protein L11 methyltransferase</fullName>
        <shortName evidence="6">L11 Mtase</shortName>
        <ecNumber evidence="6">2.1.1.-</ecNumber>
    </recommendedName>
</protein>
<name>G4QA50_TAYAM</name>
<dbReference type="KEGG" id="tas:TASI_1383"/>
<evidence type="ECO:0000256" key="5">
    <source>
        <dbReference type="ARBA" id="ARBA00022691"/>
    </source>
</evidence>
<sequence length="309" mass="34011">MIELVIHSSEELADEVSDYLLDLGALSVSLLDADVDTPSENPIFGEPPQHGEESTDSNIQTWNQNNLLALFEDKTECEEIVNTLNEKFSTNFSFKIQKVPDLDWVPLTQSQFPPIQLAEKLWILPSWHKDGTKSADLDEATIINLDPGLAFGTGSHPTTSLCAEWIYSNNVEDKSLLDYGCGSGILAIIAYKLGASPVVGVDIDEQAVETAKFNASNNDTEIKFFDPNEFPEGQYDIVVANILSNPLKLLAPMLVARLKNGGSVVLSGILERQAEELIEVYSEFIQLSIWKAKDGWVCLSGVKNANSVY</sequence>
<dbReference type="EMBL" id="CP003059">
    <property type="protein sequence ID" value="AEP37123.1"/>
    <property type="molecule type" value="Genomic_DNA"/>
</dbReference>
<dbReference type="CDD" id="cd02440">
    <property type="entry name" value="AdoMet_MTases"/>
    <property type="match status" value="1"/>
</dbReference>
<dbReference type="GO" id="GO:0005829">
    <property type="term" value="C:cytosol"/>
    <property type="evidence" value="ECO:0007669"/>
    <property type="project" value="TreeGrafter"/>
</dbReference>
<reference evidence="8 9" key="2">
    <citation type="journal article" date="2012" name="PLoS ONE">
        <title>Genomic characterization of the taylorella genus.</title>
        <authorList>
            <person name="Hebert L."/>
            <person name="Moumen B."/>
            <person name="Pons N."/>
            <person name="Duquesne F."/>
            <person name="Breuil M.F."/>
            <person name="Goux D."/>
            <person name="Batto J.M."/>
            <person name="Laugier C."/>
            <person name="Renault P."/>
            <person name="Petry S."/>
        </authorList>
    </citation>
    <scope>NUCLEOTIDE SEQUENCE [LARGE SCALE GENOMIC DNA]</scope>
    <source>
        <strain evidence="8 9">MCE3</strain>
    </source>
</reference>
<dbReference type="PIRSF" id="PIRSF000401">
    <property type="entry name" value="RPL11_MTase"/>
    <property type="match status" value="1"/>
</dbReference>
<keyword evidence="4 6" id="KW-0808">Transferase</keyword>
<evidence type="ECO:0000256" key="6">
    <source>
        <dbReference type="HAMAP-Rule" id="MF_00735"/>
    </source>
</evidence>
<dbReference type="GO" id="GO:0032259">
    <property type="term" value="P:methylation"/>
    <property type="evidence" value="ECO:0007669"/>
    <property type="project" value="UniProtKB-KW"/>
</dbReference>
<dbReference type="HAMAP" id="MF_00735">
    <property type="entry name" value="Methyltr_PrmA"/>
    <property type="match status" value="1"/>
</dbReference>
<dbReference type="EC" id="2.1.1.-" evidence="6"/>
<evidence type="ECO:0000313" key="9">
    <source>
        <dbReference type="Proteomes" id="UP000009284"/>
    </source>
</evidence>
<feature type="region of interest" description="Disordered" evidence="7">
    <location>
        <begin position="37"/>
        <end position="57"/>
    </location>
</feature>
<dbReference type="OrthoDB" id="9785995at2"/>
<feature type="binding site" evidence="6">
    <location>
        <position position="180"/>
    </location>
    <ligand>
        <name>S-adenosyl-L-methionine</name>
        <dbReference type="ChEBI" id="CHEBI:59789"/>
    </ligand>
</feature>
<keyword evidence="2 6" id="KW-0963">Cytoplasm</keyword>
<feature type="binding site" evidence="6">
    <location>
        <position position="202"/>
    </location>
    <ligand>
        <name>S-adenosyl-L-methionine</name>
        <dbReference type="ChEBI" id="CHEBI:59789"/>
    </ligand>
</feature>
<dbReference type="HOGENOM" id="CLU_049382_4_1_4"/>
<proteinExistence type="inferred from homology"/>
<dbReference type="Pfam" id="PF06325">
    <property type="entry name" value="PrmA"/>
    <property type="match status" value="1"/>
</dbReference>
<dbReference type="GO" id="GO:0016279">
    <property type="term" value="F:protein-lysine N-methyltransferase activity"/>
    <property type="evidence" value="ECO:0007669"/>
    <property type="project" value="TreeGrafter"/>
</dbReference>
<evidence type="ECO:0000256" key="4">
    <source>
        <dbReference type="ARBA" id="ARBA00022679"/>
    </source>
</evidence>
<dbReference type="STRING" id="1008459.TASI_1383"/>
<gene>
    <name evidence="6" type="primary">prmA</name>
    <name evidence="8" type="ordered locus">TASI_1383</name>
</gene>
<dbReference type="InterPro" id="IPR029063">
    <property type="entry name" value="SAM-dependent_MTases_sf"/>
</dbReference>
<dbReference type="eggNOG" id="COG2264">
    <property type="taxonomic scope" value="Bacteria"/>
</dbReference>
<accession>G4QA50</accession>
<dbReference type="PANTHER" id="PTHR43648">
    <property type="entry name" value="ELECTRON TRANSFER FLAVOPROTEIN BETA SUBUNIT LYSINE METHYLTRANSFERASE"/>
    <property type="match status" value="1"/>
</dbReference>
<evidence type="ECO:0000256" key="1">
    <source>
        <dbReference type="ARBA" id="ARBA00009741"/>
    </source>
</evidence>
<dbReference type="InterPro" id="IPR004498">
    <property type="entry name" value="Ribosomal_PrmA_MeTrfase"/>
</dbReference>
<keyword evidence="8" id="KW-0687">Ribonucleoprotein</keyword>
<evidence type="ECO:0000256" key="2">
    <source>
        <dbReference type="ARBA" id="ARBA00022490"/>
    </source>
</evidence>
<dbReference type="InterPro" id="IPR050078">
    <property type="entry name" value="Ribosomal_L11_MeTrfase_PrmA"/>
</dbReference>
<organism evidence="8 9">
    <name type="scientific">Taylorella asinigenitalis (strain MCE3)</name>
    <dbReference type="NCBI Taxonomy" id="1008459"/>
    <lineage>
        <taxon>Bacteria</taxon>
        <taxon>Pseudomonadati</taxon>
        <taxon>Pseudomonadota</taxon>
        <taxon>Betaproteobacteria</taxon>
        <taxon>Burkholderiales</taxon>
        <taxon>Alcaligenaceae</taxon>
        <taxon>Taylorella</taxon>
    </lineage>
</organism>
<dbReference type="Proteomes" id="UP000009284">
    <property type="component" value="Chromosome"/>
</dbReference>
<keyword evidence="5 6" id="KW-0949">S-adenosyl-L-methionine</keyword>
<evidence type="ECO:0000313" key="8">
    <source>
        <dbReference type="EMBL" id="AEP37123.1"/>
    </source>
</evidence>
<evidence type="ECO:0000256" key="3">
    <source>
        <dbReference type="ARBA" id="ARBA00022603"/>
    </source>
</evidence>
<dbReference type="Gene3D" id="3.40.50.150">
    <property type="entry name" value="Vaccinia Virus protein VP39"/>
    <property type="match status" value="1"/>
</dbReference>
<keyword evidence="3 6" id="KW-0489">Methyltransferase</keyword>
<feature type="binding site" evidence="6">
    <location>
        <position position="159"/>
    </location>
    <ligand>
        <name>S-adenosyl-L-methionine</name>
        <dbReference type="ChEBI" id="CHEBI:59789"/>
    </ligand>
</feature>
<dbReference type="PANTHER" id="PTHR43648:SF1">
    <property type="entry name" value="ELECTRON TRANSFER FLAVOPROTEIN BETA SUBUNIT LYSINE METHYLTRANSFERASE"/>
    <property type="match status" value="1"/>
</dbReference>
<dbReference type="RefSeq" id="WP_014112017.1">
    <property type="nucleotide sequence ID" value="NC_016043.1"/>
</dbReference>
<keyword evidence="9" id="KW-1185">Reference proteome</keyword>
<comment type="subcellular location">
    <subcellularLocation>
        <location evidence="6">Cytoplasm</location>
    </subcellularLocation>
</comment>
<comment type="function">
    <text evidence="6">Methylates ribosomal protein L11.</text>
</comment>
<dbReference type="NCBIfam" id="TIGR00406">
    <property type="entry name" value="prmA"/>
    <property type="match status" value="1"/>
</dbReference>
<comment type="similarity">
    <text evidence="1 6">Belongs to the methyltransferase superfamily. PrmA family.</text>
</comment>
<feature type="binding site" evidence="6">
    <location>
        <position position="241"/>
    </location>
    <ligand>
        <name>S-adenosyl-L-methionine</name>
        <dbReference type="ChEBI" id="CHEBI:59789"/>
    </ligand>
</feature>
<dbReference type="SUPFAM" id="SSF53335">
    <property type="entry name" value="S-adenosyl-L-methionine-dependent methyltransferases"/>
    <property type="match status" value="1"/>
</dbReference>
<comment type="catalytic activity">
    <reaction evidence="6">
        <text>L-lysyl-[protein] + 3 S-adenosyl-L-methionine = N(6),N(6),N(6)-trimethyl-L-lysyl-[protein] + 3 S-adenosyl-L-homocysteine + 3 H(+)</text>
        <dbReference type="Rhea" id="RHEA:54192"/>
        <dbReference type="Rhea" id="RHEA-COMP:9752"/>
        <dbReference type="Rhea" id="RHEA-COMP:13826"/>
        <dbReference type="ChEBI" id="CHEBI:15378"/>
        <dbReference type="ChEBI" id="CHEBI:29969"/>
        <dbReference type="ChEBI" id="CHEBI:57856"/>
        <dbReference type="ChEBI" id="CHEBI:59789"/>
        <dbReference type="ChEBI" id="CHEBI:61961"/>
    </reaction>
</comment>
<reference key="1">
    <citation type="submission" date="2011-09" db="EMBL/GenBank/DDBJ databases">
        <title>Genomic characterization of the Taylorella genus.</title>
        <authorList>
            <person name="Hebert L."/>
            <person name="Moumen B."/>
            <person name="Pons N."/>
            <person name="Duquesne F."/>
            <person name="Breuil M.-F."/>
            <person name="Goux D."/>
            <person name="Batto J.-M."/>
            <person name="Renault P."/>
            <person name="Laugier C."/>
            <person name="Petry S."/>
        </authorList>
    </citation>
    <scope>NUCLEOTIDE SEQUENCE</scope>
    <source>
        <strain>MCE3</strain>
    </source>
</reference>
<keyword evidence="8" id="KW-0689">Ribosomal protein</keyword>